<comment type="function">
    <text evidence="17 19">Large subunit of the glutamine-dependent carbamoyl phosphate synthetase (CPSase). CPSase catalyzes the formation of carbamoyl phosphate from the ammonia moiety of glutamine, carbonate, and phosphate donated by ATP, constituting the first step of 2 biosynthetic pathways, one leading to arginine and/or urea and the other to pyrimidine nucleotides. The large subunit (synthetase) binds the substrates ammonia (free or transferred from glutamine from the small subunit), hydrogencarbonate and ATP and carries out an ATP-coupled ligase reaction, activating hydrogencarbonate by forming carboxy phosphate which reacts with ammonia to form carbamoyl phosphate.</text>
</comment>
<dbReference type="FunFam" id="3.40.50.20:FF:000001">
    <property type="entry name" value="Carbamoyl-phosphate synthase large chain"/>
    <property type="match status" value="1"/>
</dbReference>
<dbReference type="PRINTS" id="PR00098">
    <property type="entry name" value="CPSASE"/>
</dbReference>
<dbReference type="Pfam" id="PF02786">
    <property type="entry name" value="CPSase_L_D2"/>
    <property type="match status" value="2"/>
</dbReference>
<feature type="binding site" evidence="19">
    <location>
        <position position="304"/>
    </location>
    <ligand>
        <name>Mn(2+)</name>
        <dbReference type="ChEBI" id="CHEBI:29035"/>
        <label>1</label>
    </ligand>
</feature>
<keyword evidence="8" id="KW-0479">Metal-binding</keyword>
<keyword evidence="14" id="KW-0464">Manganese</keyword>
<feature type="binding site" evidence="19">
    <location>
        <position position="304"/>
    </location>
    <ligand>
        <name>Mg(2+)</name>
        <dbReference type="ChEBI" id="CHEBI:18420"/>
        <label>1</label>
    </ligand>
</feature>
<dbReference type="InterPro" id="IPR058047">
    <property type="entry name" value="CPSase_preATP-grasp"/>
</dbReference>
<dbReference type="SMART" id="SM00851">
    <property type="entry name" value="MGS"/>
    <property type="match status" value="1"/>
</dbReference>
<dbReference type="PROSITE" id="PS50975">
    <property type="entry name" value="ATP_GRASP"/>
    <property type="match status" value="2"/>
</dbReference>
<feature type="binding site" evidence="19">
    <location>
        <position position="304"/>
    </location>
    <ligand>
        <name>Mg(2+)</name>
        <dbReference type="ChEBI" id="CHEBI:18420"/>
        <label>2</label>
    </ligand>
</feature>
<feature type="binding site" evidence="19">
    <location>
        <position position="792"/>
    </location>
    <ligand>
        <name>ATP</name>
        <dbReference type="ChEBI" id="CHEBI:30616"/>
        <label>2</label>
    </ligand>
</feature>
<dbReference type="InterPro" id="IPR011761">
    <property type="entry name" value="ATP-grasp"/>
</dbReference>
<protein>
    <recommendedName>
        <fullName evidence="19">Carbamoyl phosphate synthase large chain</fullName>
        <ecNumber evidence="19">6.3.4.16</ecNumber>
        <ecNumber evidence="19">6.3.5.5</ecNumber>
    </recommendedName>
    <alternativeName>
        <fullName evidence="19">Carbamoyl phosphate synthetase ammonia chain</fullName>
    </alternativeName>
</protein>
<evidence type="ECO:0000256" key="17">
    <source>
        <dbReference type="ARBA" id="ARBA00057223"/>
    </source>
</evidence>
<evidence type="ECO:0000256" key="7">
    <source>
        <dbReference type="ARBA" id="ARBA00022605"/>
    </source>
</evidence>
<keyword evidence="10 19" id="KW-0547">Nucleotide-binding</keyword>
<comment type="domain">
    <text evidence="19">The large subunit is composed of 2 ATP-grasp domains that are involved in binding the 2 ATP molecules needed for carbamoyl phosphate synthesis. The N-terminal ATP-grasp domain (referred to as the carboxyphosphate synthetic component) catalyzes the ATP-dependent phosphorylation of hydrogencarbonate to carboxyphosphate and the subsequent nucleophilic attack by ammonia to form a carbamate intermediate. The C-terminal ATP-grasp domain (referred to as the carbamoyl phosphate synthetic component) then catalyzes the phosphorylation of carbamate with the second ATP to form the end product carbamoyl phosphate. The reactive and unstable enzyme intermediates are sequentially channeled from one active site to the next through the interior of the protein over a distance of at least 96 A.</text>
</comment>
<evidence type="ECO:0000259" key="21">
    <source>
        <dbReference type="PROSITE" id="PS51855"/>
    </source>
</evidence>
<dbReference type="FunFam" id="1.10.1030.10:FF:000002">
    <property type="entry name" value="Carbamoyl-phosphate synthase large chain"/>
    <property type="match status" value="1"/>
</dbReference>
<evidence type="ECO:0000256" key="8">
    <source>
        <dbReference type="ARBA" id="ARBA00022723"/>
    </source>
</evidence>
<dbReference type="InterPro" id="IPR005483">
    <property type="entry name" value="CPSase_dom"/>
</dbReference>
<dbReference type="SUPFAM" id="SSF52440">
    <property type="entry name" value="PreATP-grasp domain"/>
    <property type="match status" value="2"/>
</dbReference>
<dbReference type="Proteomes" id="UP000537592">
    <property type="component" value="Unassembled WGS sequence"/>
</dbReference>
<evidence type="ECO:0000256" key="1">
    <source>
        <dbReference type="ARBA" id="ARBA00001936"/>
    </source>
</evidence>
<dbReference type="InterPro" id="IPR016185">
    <property type="entry name" value="PreATP-grasp_dom_sf"/>
</dbReference>
<accession>A0A7W6EGI8</accession>
<evidence type="ECO:0000256" key="14">
    <source>
        <dbReference type="ARBA" id="ARBA00023211"/>
    </source>
</evidence>
<dbReference type="Pfam" id="PF02142">
    <property type="entry name" value="MGS"/>
    <property type="match status" value="1"/>
</dbReference>
<dbReference type="GO" id="GO:0004087">
    <property type="term" value="F:carbamoyl-phosphate synthase (ammonia) activity"/>
    <property type="evidence" value="ECO:0007669"/>
    <property type="project" value="UniProtKB-EC"/>
</dbReference>
<feature type="binding site" evidence="19">
    <location>
        <position position="246"/>
    </location>
    <ligand>
        <name>ATP</name>
        <dbReference type="ChEBI" id="CHEBI:30616"/>
        <label>1</label>
    </ligand>
</feature>
<dbReference type="Gene3D" id="3.30.470.20">
    <property type="entry name" value="ATP-grasp fold, B domain"/>
    <property type="match status" value="2"/>
</dbReference>
<evidence type="ECO:0000259" key="20">
    <source>
        <dbReference type="PROSITE" id="PS50975"/>
    </source>
</evidence>
<dbReference type="UniPathway" id="UPA00070">
    <property type="reaction ID" value="UER00115"/>
</dbReference>
<feature type="binding site" evidence="19">
    <location>
        <position position="304"/>
    </location>
    <ligand>
        <name>Mn(2+)</name>
        <dbReference type="ChEBI" id="CHEBI:29035"/>
        <label>2</label>
    </ligand>
</feature>
<comment type="subunit">
    <text evidence="18 19">Composed of two chains; the small (or glutamine) chain promotes the hydrolysis of glutamine to ammonia, which is used by the large (or ammonia) chain to synthesize carbamoyl phosphate. Tetramer of heterodimers (alpha,beta)4.</text>
</comment>
<keyword evidence="9 19" id="KW-0677">Repeat</keyword>
<dbReference type="NCBIfam" id="NF009455">
    <property type="entry name" value="PRK12815.1"/>
    <property type="match status" value="1"/>
</dbReference>
<dbReference type="Gene3D" id="1.10.1030.10">
    <property type="entry name" value="Carbamoyl-phosphate synthetase, large subunit oligomerisation domain"/>
    <property type="match status" value="1"/>
</dbReference>
<gene>
    <name evidence="19" type="primary">carB</name>
    <name evidence="22" type="ORF">FHS81_001517</name>
</gene>
<dbReference type="InterPro" id="IPR036914">
    <property type="entry name" value="MGS-like_dom_sf"/>
</dbReference>
<feature type="binding site" evidence="19">
    <location>
        <position position="290"/>
    </location>
    <ligand>
        <name>ATP</name>
        <dbReference type="ChEBI" id="CHEBI:30616"/>
        <label>1</label>
    </ligand>
</feature>
<dbReference type="EC" id="6.3.5.5" evidence="19"/>
<feature type="binding site" evidence="19">
    <location>
        <position position="306"/>
    </location>
    <ligand>
        <name>Mg(2+)</name>
        <dbReference type="ChEBI" id="CHEBI:18420"/>
        <label>2</label>
    </ligand>
</feature>
<dbReference type="GO" id="GO:0046872">
    <property type="term" value="F:metal ion binding"/>
    <property type="evidence" value="ECO:0007669"/>
    <property type="project" value="UniProtKB-KW"/>
</dbReference>
<feature type="binding site" evidence="19">
    <location>
        <position position="877"/>
    </location>
    <ligand>
        <name>Mg(2+)</name>
        <dbReference type="ChEBI" id="CHEBI:18420"/>
        <label>4</label>
    </ligand>
</feature>
<evidence type="ECO:0000256" key="3">
    <source>
        <dbReference type="ARBA" id="ARBA00005077"/>
    </source>
</evidence>
<feature type="binding site" evidence="19">
    <location>
        <position position="220"/>
    </location>
    <ligand>
        <name>ATP</name>
        <dbReference type="ChEBI" id="CHEBI:30616"/>
        <label>1</label>
    </ligand>
</feature>
<comment type="cofactor">
    <cofactor evidence="19">
        <name>Mg(2+)</name>
        <dbReference type="ChEBI" id="CHEBI:18420"/>
    </cofactor>
    <cofactor evidence="19">
        <name>Mn(2+)</name>
        <dbReference type="ChEBI" id="CHEBI:29035"/>
    </cofactor>
    <text evidence="19">Binds 4 Mg(2+) or Mn(2+) ions per subunit.</text>
</comment>
<dbReference type="FunFam" id="3.30.470.20:FF:000007">
    <property type="entry name" value="Carbamoyl-phosphate synthase large chain"/>
    <property type="match status" value="1"/>
</dbReference>
<dbReference type="InterPro" id="IPR005479">
    <property type="entry name" value="CPAse_ATP-bd"/>
</dbReference>
<dbReference type="Gene3D" id="3.40.50.1380">
    <property type="entry name" value="Methylglyoxal synthase-like domain"/>
    <property type="match status" value="1"/>
</dbReference>
<feature type="domain" description="MGS-like" evidence="21">
    <location>
        <begin position="972"/>
        <end position="1110"/>
    </location>
</feature>
<evidence type="ECO:0000256" key="12">
    <source>
        <dbReference type="ARBA" id="ARBA00022842"/>
    </source>
</evidence>
<feature type="binding site" evidence="19">
    <location>
        <position position="877"/>
    </location>
    <ligand>
        <name>Mn(2+)</name>
        <dbReference type="ChEBI" id="CHEBI:29035"/>
        <label>3</label>
    </ligand>
</feature>
<feature type="domain" description="ATP-grasp" evidence="20">
    <location>
        <begin position="694"/>
        <end position="906"/>
    </location>
</feature>
<feature type="binding site" evidence="19">
    <location>
        <position position="180"/>
    </location>
    <ligand>
        <name>ATP</name>
        <dbReference type="ChEBI" id="CHEBI:30616"/>
        <label>1</label>
    </ligand>
</feature>
<evidence type="ECO:0000256" key="15">
    <source>
        <dbReference type="ARBA" id="ARBA00047359"/>
    </source>
</evidence>
<dbReference type="InterPro" id="IPR006275">
    <property type="entry name" value="CPSase_lsu"/>
</dbReference>
<comment type="catalytic activity">
    <reaction evidence="15 19">
        <text>hydrogencarbonate + NH4(+) + 2 ATP = carbamoyl phosphate + 2 ADP + phosphate + 2 H(+)</text>
        <dbReference type="Rhea" id="RHEA:18029"/>
        <dbReference type="ChEBI" id="CHEBI:15378"/>
        <dbReference type="ChEBI" id="CHEBI:17544"/>
        <dbReference type="ChEBI" id="CHEBI:28938"/>
        <dbReference type="ChEBI" id="CHEBI:30616"/>
        <dbReference type="ChEBI" id="CHEBI:43474"/>
        <dbReference type="ChEBI" id="CHEBI:58228"/>
        <dbReference type="ChEBI" id="CHEBI:456216"/>
        <dbReference type="EC" id="6.3.4.16"/>
    </reaction>
</comment>
<dbReference type="InterPro" id="IPR036897">
    <property type="entry name" value="CarbamoylP_synth_lsu_oligo_sf"/>
</dbReference>
<comment type="pathway">
    <text evidence="3 19">Amino-acid biosynthesis; L-arginine biosynthesis; carbamoyl phosphate from bicarbonate: step 1/1.</text>
</comment>
<dbReference type="GO" id="GO:0006526">
    <property type="term" value="P:L-arginine biosynthetic process"/>
    <property type="evidence" value="ECO:0007669"/>
    <property type="project" value="UniProtKB-UniRule"/>
</dbReference>
<dbReference type="InterPro" id="IPR005480">
    <property type="entry name" value="CPSase_lsu_oligo"/>
</dbReference>
<keyword evidence="6 19" id="KW-0436">Ligase</keyword>
<feature type="binding site" evidence="19">
    <location>
        <position position="865"/>
    </location>
    <ligand>
        <name>ATP</name>
        <dbReference type="ChEBI" id="CHEBI:30616"/>
        <label>2</label>
    </ligand>
</feature>
<keyword evidence="23" id="KW-1185">Reference proteome</keyword>
<dbReference type="GO" id="GO:0004088">
    <property type="term" value="F:carbamoyl-phosphate synthase (glutamine-hydrolyzing) activity"/>
    <property type="evidence" value="ECO:0007669"/>
    <property type="project" value="UniProtKB-UniRule"/>
</dbReference>
<dbReference type="GO" id="GO:0005524">
    <property type="term" value="F:ATP binding"/>
    <property type="evidence" value="ECO:0007669"/>
    <property type="project" value="UniProtKB-UniRule"/>
</dbReference>
<dbReference type="SUPFAM" id="SSF52335">
    <property type="entry name" value="Methylglyoxal synthase-like"/>
    <property type="match status" value="1"/>
</dbReference>
<comment type="caution">
    <text evidence="19">Lacks conserved residue(s) required for the propagation of feature annotation.</text>
</comment>
<keyword evidence="7 19" id="KW-0028">Amino-acid biosynthesis</keyword>
<dbReference type="GO" id="GO:0005737">
    <property type="term" value="C:cytoplasm"/>
    <property type="evidence" value="ECO:0007669"/>
    <property type="project" value="TreeGrafter"/>
</dbReference>
<evidence type="ECO:0000256" key="18">
    <source>
        <dbReference type="ARBA" id="ARBA00062056"/>
    </source>
</evidence>
<dbReference type="FunFam" id="3.30.470.20:FF:000013">
    <property type="entry name" value="Carbamoyl-phosphate synthase large chain"/>
    <property type="match status" value="1"/>
</dbReference>
<feature type="binding site" evidence="19">
    <location>
        <position position="879"/>
    </location>
    <ligand>
        <name>Mg(2+)</name>
        <dbReference type="ChEBI" id="CHEBI:18420"/>
        <label>4</label>
    </ligand>
</feature>
<dbReference type="GO" id="GO:0044205">
    <property type="term" value="P:'de novo' UMP biosynthetic process"/>
    <property type="evidence" value="ECO:0007669"/>
    <property type="project" value="UniProtKB-UniRule"/>
</dbReference>
<comment type="cofactor">
    <cofactor evidence="1">
        <name>Mn(2+)</name>
        <dbReference type="ChEBI" id="CHEBI:29035"/>
    </cofactor>
</comment>
<feature type="binding site" evidence="19">
    <location>
        <position position="134"/>
    </location>
    <ligand>
        <name>ATP</name>
        <dbReference type="ChEBI" id="CHEBI:30616"/>
        <label>1</label>
    </ligand>
</feature>
<keyword evidence="12" id="KW-0460">Magnesium</keyword>
<dbReference type="NCBIfam" id="NF003671">
    <property type="entry name" value="PRK05294.1"/>
    <property type="match status" value="1"/>
</dbReference>
<dbReference type="SUPFAM" id="SSF48108">
    <property type="entry name" value="Carbamoyl phosphate synthetase, large subunit connection domain"/>
    <property type="match status" value="1"/>
</dbReference>
<feature type="binding site" evidence="19">
    <location>
        <position position="822"/>
    </location>
    <ligand>
        <name>ATP</name>
        <dbReference type="ChEBI" id="CHEBI:30616"/>
        <label>2</label>
    </ligand>
</feature>
<sequence>MPRRTDLSTILIIGAGPIVIGQACEFDYSGTQACKALREEGYRVVLVNSNPATIMTDPELADATYVEPITPEVVARIIEKERYKVPGGFALLPTMGGQTALNCALSLRKMGVLEKFDVEMIGATAEAIDKAEDRELFREAMTKIGLATPLSHQVSTLGDALNVLDEIGLPAIIRPSFTMGGTGGGIAYNKEEFIDIVDRGIDASPTNEVLIEQSVLGWKEYEMEVVRDRNDNCIIVCSIENIDPMGVHTGDSITVAPALTLTDKEYQIMRDASLAVLREIGVETGGSNVQFAVNPEDGKMIVIEMNPRVSRSSALASKATGFPIAKVAAKLAVGYTLDEIANDITGGATPASFEPTIDYVVTKIPRFAFEKFPGASQTLTTAMKSVGEAMSIGRTFQESLQKALRSLETGLTGLDEIEIPGLGQGDDRNAVKAALGTPTPDRLLFVAQALRLGLTHDEIYAACKIDHWFLSQLQDLVDLEAKVKAHGLPTTARAFRRLKSAGFSDARLAVLADKTEAEVRKLRRELSVRPVYKRIDTCAGEFAAPTAYMYSTYAPDFGGAPADEAFPSDRRKVVILGGGPNRIGQGIEFDYCCCHASFALRAEGYETIMVNCNPETVSTDYDTSDRLYFEPLTAEDVLEIIDVERSRGELHGVIVQFGGQTPLKLARALEEADVPILGTSPDAIDLAEDRDRFKRLLDKLNLRQPKNGIAFSVEQSRLVAAEVGLPLVVRPSYVLGGRAMAIIRDEETLNDYLLGTLPALVPHDIKARYPNDKTGQINTLLGKNPLLFDRYVSDAIEVDVDALADGKDVFIAGIMEHIEEAGIHSGDSACSLPPHSLSATVIAEIERQTRELALALEVVGLMNVQFAVKGDDIYVLEVNPRASRTVPFVAKVVGEPFARIASRIMAGESLAAFDLKPKVLGHIGVKEAVFPFARFPGVDILLGPEMRSTGEVIGLDANFGAAFAKSQLGGGTKVPEGGTVFVSVRDADKERILPTIKSLVDMGFSIVATSGTARFLEGEGVEVSRINKVLEGRPHIVDLIKNGGVQLVFNTTEGAQALADSRSLRRTALLHKVPYYTTLAGAIAAAEGIRAWKGGALEVRALQEYWPAGN</sequence>
<dbReference type="EC" id="6.3.4.16" evidence="19"/>
<evidence type="ECO:0000256" key="19">
    <source>
        <dbReference type="HAMAP-Rule" id="MF_01210"/>
    </source>
</evidence>
<keyword evidence="11 19" id="KW-0067">ATP-binding</keyword>
<feature type="binding site" evidence="19">
    <location>
        <position position="248"/>
    </location>
    <ligand>
        <name>ATP</name>
        <dbReference type="ChEBI" id="CHEBI:30616"/>
        <label>1</label>
    </ligand>
</feature>
<organism evidence="22 23">
    <name type="scientific">Pseudochelatococcus contaminans</name>
    <dbReference type="NCBI Taxonomy" id="1538103"/>
    <lineage>
        <taxon>Bacteria</taxon>
        <taxon>Pseudomonadati</taxon>
        <taxon>Pseudomonadota</taxon>
        <taxon>Alphaproteobacteria</taxon>
        <taxon>Hyphomicrobiales</taxon>
        <taxon>Chelatococcaceae</taxon>
        <taxon>Pseudochelatococcus</taxon>
    </lineage>
</organism>
<feature type="binding site" evidence="19">
    <location>
        <position position="174"/>
    </location>
    <ligand>
        <name>ATP</name>
        <dbReference type="ChEBI" id="CHEBI:30616"/>
        <label>1</label>
    </ligand>
</feature>
<evidence type="ECO:0000313" key="22">
    <source>
        <dbReference type="EMBL" id="MBB3809435.1"/>
    </source>
</evidence>
<feature type="binding site" evidence="19">
    <location>
        <position position="304"/>
    </location>
    <ligand>
        <name>ATP</name>
        <dbReference type="ChEBI" id="CHEBI:30616"/>
        <label>1</label>
    </ligand>
</feature>
<evidence type="ECO:0000256" key="6">
    <source>
        <dbReference type="ARBA" id="ARBA00022598"/>
    </source>
</evidence>
<feature type="binding site" evidence="19">
    <location>
        <position position="215"/>
    </location>
    <ligand>
        <name>ATP</name>
        <dbReference type="ChEBI" id="CHEBI:30616"/>
        <label>1</label>
    </ligand>
</feature>
<feature type="binding site" evidence="19">
    <location>
        <position position="730"/>
    </location>
    <ligand>
        <name>ATP</name>
        <dbReference type="ChEBI" id="CHEBI:30616"/>
        <label>2</label>
    </ligand>
</feature>
<evidence type="ECO:0000313" key="23">
    <source>
        <dbReference type="Proteomes" id="UP000537592"/>
    </source>
</evidence>
<evidence type="ECO:0000256" key="11">
    <source>
        <dbReference type="ARBA" id="ARBA00022840"/>
    </source>
</evidence>
<evidence type="ECO:0000256" key="5">
    <source>
        <dbReference type="ARBA" id="ARBA00022571"/>
    </source>
</evidence>
<dbReference type="PROSITE" id="PS00867">
    <property type="entry name" value="CPSASE_2"/>
    <property type="match status" value="2"/>
</dbReference>
<dbReference type="HAMAP" id="MF_01210_B">
    <property type="entry name" value="CPSase_L_chain_B"/>
    <property type="match status" value="1"/>
</dbReference>
<feature type="binding site" evidence="19">
    <location>
        <position position="825"/>
    </location>
    <ligand>
        <name>ATP</name>
        <dbReference type="ChEBI" id="CHEBI:30616"/>
        <label>2</label>
    </ligand>
</feature>
<dbReference type="Pfam" id="PF25596">
    <property type="entry name" value="CPSase_L_D1"/>
    <property type="match status" value="2"/>
</dbReference>
<dbReference type="NCBIfam" id="TIGR01369">
    <property type="entry name" value="CPSaseII_lrg"/>
    <property type="match status" value="1"/>
</dbReference>
<dbReference type="CDD" id="cd01424">
    <property type="entry name" value="MGS_CPS_II"/>
    <property type="match status" value="1"/>
</dbReference>
<dbReference type="Pfam" id="PF02787">
    <property type="entry name" value="CPSase_L_D3"/>
    <property type="match status" value="1"/>
</dbReference>
<dbReference type="PROSITE" id="PS51855">
    <property type="entry name" value="MGS"/>
    <property type="match status" value="1"/>
</dbReference>
<dbReference type="PANTHER" id="PTHR11405">
    <property type="entry name" value="CARBAMOYLTRANSFERASE FAMILY MEMBER"/>
    <property type="match status" value="1"/>
</dbReference>
<comment type="pathway">
    <text evidence="2 19">Pyrimidine metabolism; UMP biosynthesis via de novo pathway; (S)-dihydroorotate from bicarbonate: step 1/3.</text>
</comment>
<feature type="binding site" evidence="19">
    <location>
        <position position="213"/>
    </location>
    <ligand>
        <name>ATP</name>
        <dbReference type="ChEBI" id="CHEBI:30616"/>
        <label>1</label>
    </ligand>
</feature>
<feature type="binding site" evidence="19">
    <location>
        <position position="865"/>
    </location>
    <ligand>
        <name>Mn(2+)</name>
        <dbReference type="ChEBI" id="CHEBI:29035"/>
        <label>3</label>
    </ligand>
</feature>
<dbReference type="RefSeq" id="WP_183751534.1">
    <property type="nucleotide sequence ID" value="NZ_JACICC010000003.1"/>
</dbReference>
<feature type="binding site" evidence="19">
    <location>
        <position position="823"/>
    </location>
    <ligand>
        <name>ATP</name>
        <dbReference type="ChEBI" id="CHEBI:30616"/>
        <label>2</label>
    </ligand>
</feature>
<dbReference type="PANTHER" id="PTHR11405:SF53">
    <property type="entry name" value="CARBAMOYL-PHOSPHATE SYNTHASE [AMMONIA], MITOCHONDRIAL"/>
    <property type="match status" value="1"/>
</dbReference>
<dbReference type="FunFam" id="3.40.50.20:FF:000003">
    <property type="entry name" value="Carbamoyl-phosphate synthase large chain"/>
    <property type="match status" value="1"/>
</dbReference>
<reference evidence="22 23" key="1">
    <citation type="submission" date="2020-08" db="EMBL/GenBank/DDBJ databases">
        <title>Genomic Encyclopedia of Type Strains, Phase IV (KMG-IV): sequencing the most valuable type-strain genomes for metagenomic binning, comparative biology and taxonomic classification.</title>
        <authorList>
            <person name="Goeker M."/>
        </authorList>
    </citation>
    <scope>NUCLEOTIDE SEQUENCE [LARGE SCALE GENOMIC DNA]</scope>
    <source>
        <strain evidence="22 23">DSM 28760</strain>
    </source>
</reference>
<feature type="binding site" evidence="19">
    <location>
        <position position="290"/>
    </location>
    <ligand>
        <name>Mg(2+)</name>
        <dbReference type="ChEBI" id="CHEBI:18420"/>
        <label>1</label>
    </ligand>
</feature>
<evidence type="ECO:0000256" key="16">
    <source>
        <dbReference type="ARBA" id="ARBA00048816"/>
    </source>
</evidence>
<feature type="binding site" evidence="19">
    <location>
        <position position="790"/>
    </location>
    <ligand>
        <name>ATP</name>
        <dbReference type="ChEBI" id="CHEBI:30616"/>
        <label>2</label>
    </ligand>
</feature>
<comment type="similarity">
    <text evidence="4 19">Belongs to the CarB family.</text>
</comment>
<keyword evidence="5 19" id="KW-0055">Arginine biosynthesis</keyword>
<proteinExistence type="inferred from homology"/>
<feature type="binding site" evidence="19">
    <location>
        <position position="865"/>
    </location>
    <ligand>
        <name>Mg(2+)</name>
        <dbReference type="ChEBI" id="CHEBI:18420"/>
        <label>3</label>
    </ligand>
</feature>
<dbReference type="EMBL" id="JACICC010000003">
    <property type="protein sequence ID" value="MBB3809435.1"/>
    <property type="molecule type" value="Genomic_DNA"/>
</dbReference>
<feature type="region of interest" description="Allosteric domain" evidence="19">
    <location>
        <begin position="972"/>
        <end position="1110"/>
    </location>
</feature>
<comment type="catalytic activity">
    <reaction evidence="16 19">
        <text>hydrogencarbonate + L-glutamine + 2 ATP + H2O = carbamoyl phosphate + L-glutamate + 2 ADP + phosphate + 2 H(+)</text>
        <dbReference type="Rhea" id="RHEA:18633"/>
        <dbReference type="ChEBI" id="CHEBI:15377"/>
        <dbReference type="ChEBI" id="CHEBI:15378"/>
        <dbReference type="ChEBI" id="CHEBI:17544"/>
        <dbReference type="ChEBI" id="CHEBI:29985"/>
        <dbReference type="ChEBI" id="CHEBI:30616"/>
        <dbReference type="ChEBI" id="CHEBI:43474"/>
        <dbReference type="ChEBI" id="CHEBI:58228"/>
        <dbReference type="ChEBI" id="CHEBI:58359"/>
        <dbReference type="ChEBI" id="CHEBI:456216"/>
        <dbReference type="EC" id="6.3.5.5"/>
    </reaction>
</comment>
<evidence type="ECO:0000256" key="4">
    <source>
        <dbReference type="ARBA" id="ARBA00009799"/>
    </source>
</evidence>
<dbReference type="GO" id="GO:0006541">
    <property type="term" value="P:glutamine metabolic process"/>
    <property type="evidence" value="ECO:0007669"/>
    <property type="project" value="TreeGrafter"/>
</dbReference>
<dbReference type="PROSITE" id="PS51257">
    <property type="entry name" value="PROKAR_LIPOPROTEIN"/>
    <property type="match status" value="1"/>
</dbReference>
<feature type="binding site" evidence="19">
    <location>
        <position position="877"/>
    </location>
    <ligand>
        <name>ATP</name>
        <dbReference type="ChEBI" id="CHEBI:30616"/>
        <label>2</label>
    </ligand>
</feature>
<feature type="binding site" evidence="19">
    <location>
        <position position="797"/>
    </location>
    <ligand>
        <name>ATP</name>
        <dbReference type="ChEBI" id="CHEBI:30616"/>
        <label>2</label>
    </ligand>
</feature>
<evidence type="ECO:0000256" key="10">
    <source>
        <dbReference type="ARBA" id="ARBA00022741"/>
    </source>
</evidence>
<dbReference type="InterPro" id="IPR011607">
    <property type="entry name" value="MGS-like_dom"/>
</dbReference>
<feature type="binding site" evidence="19">
    <location>
        <position position="877"/>
    </location>
    <ligand>
        <name>Mn(2+)</name>
        <dbReference type="ChEBI" id="CHEBI:29035"/>
        <label>4</label>
    </ligand>
</feature>
<dbReference type="AlphaFoldDB" id="A0A7W6EGI8"/>
<feature type="binding site" evidence="19">
    <location>
        <position position="290"/>
    </location>
    <ligand>
        <name>Mn(2+)</name>
        <dbReference type="ChEBI" id="CHEBI:29035"/>
        <label>1</label>
    </ligand>
</feature>
<comment type="caution">
    <text evidence="22">The sequence shown here is derived from an EMBL/GenBank/DDBJ whole genome shotgun (WGS) entry which is preliminary data.</text>
</comment>
<keyword evidence="13 19" id="KW-0665">Pyrimidine biosynthesis</keyword>
<feature type="binding site" evidence="19">
    <location>
        <position position="879"/>
    </location>
    <ligand>
        <name>Mn(2+)</name>
        <dbReference type="ChEBI" id="CHEBI:29035"/>
        <label>4</label>
    </ligand>
</feature>
<evidence type="ECO:0000256" key="13">
    <source>
        <dbReference type="ARBA" id="ARBA00022975"/>
    </source>
</evidence>
<evidence type="ECO:0000256" key="9">
    <source>
        <dbReference type="ARBA" id="ARBA00022737"/>
    </source>
</evidence>
<feature type="binding site" evidence="19">
    <location>
        <position position="306"/>
    </location>
    <ligand>
        <name>Mn(2+)</name>
        <dbReference type="ChEBI" id="CHEBI:29035"/>
        <label>2</label>
    </ligand>
</feature>
<dbReference type="SUPFAM" id="SSF56059">
    <property type="entry name" value="Glutathione synthetase ATP-binding domain-like"/>
    <property type="match status" value="2"/>
</dbReference>
<feature type="binding site" evidence="19">
    <location>
        <position position="247"/>
    </location>
    <ligand>
        <name>ATP</name>
        <dbReference type="ChEBI" id="CHEBI:30616"/>
        <label>1</label>
    </ligand>
</feature>
<feature type="binding site" evidence="19">
    <location>
        <position position="181"/>
    </location>
    <ligand>
        <name>ATP</name>
        <dbReference type="ChEBI" id="CHEBI:30616"/>
        <label>1</label>
    </ligand>
</feature>
<dbReference type="UniPathway" id="UPA00068">
    <property type="reaction ID" value="UER00171"/>
</dbReference>
<dbReference type="InterPro" id="IPR033937">
    <property type="entry name" value="MGS_CPS_CarB"/>
</dbReference>
<feature type="region of interest" description="Carboxyphosphate synthetic domain" evidence="19">
    <location>
        <begin position="1"/>
        <end position="408"/>
    </location>
</feature>
<name>A0A7W6EGI8_9HYPH</name>
<dbReference type="SMART" id="SM01096">
    <property type="entry name" value="CPSase_L_D3"/>
    <property type="match status" value="1"/>
</dbReference>
<feature type="binding site" evidence="19">
    <location>
        <position position="877"/>
    </location>
    <ligand>
        <name>Mg(2+)</name>
        <dbReference type="ChEBI" id="CHEBI:18420"/>
        <label>3</label>
    </ligand>
</feature>
<feature type="binding site" evidence="19">
    <location>
        <position position="824"/>
    </location>
    <ligand>
        <name>ATP</name>
        <dbReference type="ChEBI" id="CHEBI:30616"/>
        <label>2</label>
    </ligand>
</feature>
<dbReference type="Gene3D" id="3.40.50.20">
    <property type="match status" value="2"/>
</dbReference>
<evidence type="ECO:0000256" key="2">
    <source>
        <dbReference type="ARBA" id="ARBA00004812"/>
    </source>
</evidence>
<feature type="domain" description="ATP-grasp" evidence="20">
    <location>
        <begin position="138"/>
        <end position="333"/>
    </location>
</feature>